<feature type="transmembrane region" description="Helical" evidence="1">
    <location>
        <begin position="42"/>
        <end position="67"/>
    </location>
</feature>
<sequence>MLHLNDLTMNKEDVSLSFHALKTFNSIKRGTLIKNKLKLLRIIYFLLRLLISVKVAFLSLCLCIYIVL</sequence>
<gene>
    <name evidence="2" type="ORF">MBSPM3_v1c3890</name>
</gene>
<evidence type="ECO:0000256" key="1">
    <source>
        <dbReference type="SAM" id="Phobius"/>
    </source>
</evidence>
<organism evidence="2 3">
    <name type="scientific">Maize bushy stunt phytoplasma</name>
    <dbReference type="NCBI Taxonomy" id="202462"/>
    <lineage>
        <taxon>Bacteria</taxon>
        <taxon>Bacillati</taxon>
        <taxon>Mycoplasmatota</taxon>
        <taxon>Mollicutes</taxon>
        <taxon>Acholeplasmatales</taxon>
        <taxon>Acholeplasmataceae</taxon>
        <taxon>Candidatus Phytoplasma</taxon>
        <taxon>16SrI (Aster yellows group)</taxon>
    </lineage>
</organism>
<evidence type="ECO:0000313" key="2">
    <source>
        <dbReference type="EMBL" id="AOF54896.1"/>
    </source>
</evidence>
<protein>
    <submittedName>
        <fullName evidence="2">Uncharacterized protein</fullName>
    </submittedName>
</protein>
<dbReference type="EMBL" id="CP015149">
    <property type="protein sequence ID" value="AOF54896.1"/>
    <property type="molecule type" value="Genomic_DNA"/>
</dbReference>
<keyword evidence="1" id="KW-1133">Transmembrane helix</keyword>
<keyword evidence="3" id="KW-1185">Reference proteome</keyword>
<accession>A0ABM6DMB6</accession>
<keyword evidence="1" id="KW-0812">Transmembrane</keyword>
<name>A0ABM6DMB6_9MOLU</name>
<reference evidence="2" key="1">
    <citation type="submission" date="2016-04" db="EMBL/GenBank/DDBJ databases">
        <title>Complete genome sequence of maize bushy stunt phytoplasma M3.</title>
        <authorList>
            <person name="Orlovskis Z."/>
            <person name="Canale M.C."/>
            <person name="Haryono M."/>
            <person name="Lopes J.R.S."/>
            <person name="Kuo C.-H."/>
            <person name="Hogenhout S.A."/>
        </authorList>
    </citation>
    <scope>NUCLEOTIDE SEQUENCE [LARGE SCALE GENOMIC DNA]</scope>
    <source>
        <strain evidence="2">M3</strain>
    </source>
</reference>
<evidence type="ECO:0000313" key="3">
    <source>
        <dbReference type="Proteomes" id="UP000224287"/>
    </source>
</evidence>
<proteinExistence type="predicted"/>
<keyword evidence="1" id="KW-0472">Membrane</keyword>
<dbReference type="Proteomes" id="UP000224287">
    <property type="component" value="Chromosome"/>
</dbReference>